<dbReference type="InterPro" id="IPR014202">
    <property type="entry name" value="Spore_II_R"/>
</dbReference>
<comment type="caution">
    <text evidence="2">The sequence shown here is derived from an EMBL/GenBank/DDBJ whole genome shotgun (WGS) entry which is preliminary data.</text>
</comment>
<evidence type="ECO:0000313" key="3">
    <source>
        <dbReference type="Proteomes" id="UP000248214"/>
    </source>
</evidence>
<keyword evidence="3" id="KW-1185">Reference proteome</keyword>
<reference evidence="2 3" key="1">
    <citation type="submission" date="2017-10" db="EMBL/GenBank/DDBJ databases">
        <title>Bacillus sp. nov., a halophilic bacterium isolated from a Keqin Lake.</title>
        <authorList>
            <person name="Wang H."/>
        </authorList>
    </citation>
    <scope>NUCLEOTIDE SEQUENCE [LARGE SCALE GENOMIC DNA]</scope>
    <source>
        <strain evidence="2 3">KQ-12</strain>
    </source>
</reference>
<proteinExistence type="predicted"/>
<protein>
    <submittedName>
        <fullName evidence="2">Stage II sporulation protein R</fullName>
    </submittedName>
</protein>
<evidence type="ECO:0000313" key="2">
    <source>
        <dbReference type="EMBL" id="PYZ92483.1"/>
    </source>
</evidence>
<sequence length="238" mass="27261">MSSIREGITMYKKTRSFFTKRAQFLTMPLYAFFIISMLVLSWEAHFFYPNYAGASTLAVVSMNESSQADFIPEESIRLRIKSNSNSAVDQQVKINIRDEVNRHISEWTSTMTDLADARHEIETRMPELETVIMNELEKLGKKTSFRVSLADVDFPTKQYGNRVYPAGEYEAVFIELGDGLGDNWWCVLFPPLCFVDFAEGSDQPVEVDQEEEEEEEEVQISFFVVDVVQSLWGKITGA</sequence>
<keyword evidence="1" id="KW-0472">Membrane</keyword>
<accession>A0A323TIK2</accession>
<feature type="transmembrane region" description="Helical" evidence="1">
    <location>
        <begin position="21"/>
        <end position="42"/>
    </location>
</feature>
<gene>
    <name evidence="2" type="primary">spoIIR</name>
    <name evidence="2" type="ORF">CR194_12480</name>
</gene>
<dbReference type="NCBIfam" id="TIGR02837">
    <property type="entry name" value="spore_II_R"/>
    <property type="match status" value="1"/>
</dbReference>
<evidence type="ECO:0000256" key="1">
    <source>
        <dbReference type="SAM" id="Phobius"/>
    </source>
</evidence>
<organism evidence="2 3">
    <name type="scientific">Salipaludibacillus keqinensis</name>
    <dbReference type="NCBI Taxonomy" id="2045207"/>
    <lineage>
        <taxon>Bacteria</taxon>
        <taxon>Bacillati</taxon>
        <taxon>Bacillota</taxon>
        <taxon>Bacilli</taxon>
        <taxon>Bacillales</taxon>
        <taxon>Bacillaceae</taxon>
    </lineage>
</organism>
<name>A0A323TIK2_9BACI</name>
<dbReference type="AlphaFoldDB" id="A0A323TIK2"/>
<dbReference type="EMBL" id="PDOD01000003">
    <property type="protein sequence ID" value="PYZ92483.1"/>
    <property type="molecule type" value="Genomic_DNA"/>
</dbReference>
<dbReference type="Proteomes" id="UP000248214">
    <property type="component" value="Unassembled WGS sequence"/>
</dbReference>
<keyword evidence="1" id="KW-0812">Transmembrane</keyword>
<keyword evidence="1" id="KW-1133">Transmembrane helix</keyword>
<dbReference type="Pfam" id="PF09551">
    <property type="entry name" value="Spore_II_R"/>
    <property type="match status" value="1"/>
</dbReference>